<dbReference type="GO" id="GO:0000155">
    <property type="term" value="F:phosphorelay sensor kinase activity"/>
    <property type="evidence" value="ECO:0007669"/>
    <property type="project" value="InterPro"/>
</dbReference>
<accession>A0A8S8X7N7</accession>
<dbReference type="Gene3D" id="3.30.450.20">
    <property type="entry name" value="PAS domain"/>
    <property type="match status" value="1"/>
</dbReference>
<evidence type="ECO:0000256" key="3">
    <source>
        <dbReference type="ARBA" id="ARBA00012438"/>
    </source>
</evidence>
<dbReference type="InterPro" id="IPR036097">
    <property type="entry name" value="HisK_dim/P_sf"/>
</dbReference>
<feature type="modified residue" description="4-aspartylphosphate" evidence="7">
    <location>
        <position position="706"/>
    </location>
</feature>
<dbReference type="CDD" id="cd18774">
    <property type="entry name" value="PDC2_HK_sensor"/>
    <property type="match status" value="1"/>
</dbReference>
<comment type="subcellular location">
    <subcellularLocation>
        <location evidence="2">Membrane</location>
    </subcellularLocation>
</comment>
<keyword evidence="5" id="KW-0808">Transferase</keyword>
<dbReference type="Gene3D" id="3.30.565.10">
    <property type="entry name" value="Histidine kinase-like ATPase, C-terminal domain"/>
    <property type="match status" value="1"/>
</dbReference>
<keyword evidence="14" id="KW-1185">Reference proteome</keyword>
<dbReference type="PANTHER" id="PTHR43065:SF49">
    <property type="entry name" value="HISTIDINE KINASE"/>
    <property type="match status" value="1"/>
</dbReference>
<dbReference type="RefSeq" id="WP_420240680.1">
    <property type="nucleotide sequence ID" value="NZ_BOPV01000001.1"/>
</dbReference>
<dbReference type="Proteomes" id="UP000681075">
    <property type="component" value="Unassembled WGS sequence"/>
</dbReference>
<dbReference type="SMART" id="SM00448">
    <property type="entry name" value="REC"/>
    <property type="match status" value="1"/>
</dbReference>
<evidence type="ECO:0000256" key="9">
    <source>
        <dbReference type="SAM" id="Phobius"/>
    </source>
</evidence>
<sequence length="768" mass="82958">MSPSVQLRSTERSRSLRARLALLLVLGLLPVWCFTLFLIWRSASAARAELEQDSRDVARLIASVTDRQLAATRASLRVLASSEMLVRGDFAAFHRQAKQISQLDGTNFVVTDRTGQQLVNTRVAYGTALPRRLSVESSRRALNGDVSVSNVFTGALTGEPRVTLDVPVKIDGEVRYVISAAMDLPTWAKVFEDGRLPSNWSAALFDGNGITIARSRDNARAAGEPGRTDLVQRLRQNPSGLFPNVNRDGVPVLNAIQKSSLSDWVVVVGVPDALIDAPRVQALYLSGLIFALLLVLSTGITIWSGRRITRPLATLRDGAAALGEGREPPLPTPGVREIDEVGMRMRDAARLIQQHGAERDAATVALRALNETLEARVAERSAELERSQERRRIAERALAESQKLEAIGQMTGGIAHDFNNLLTVLIGNLDLIERGASDPARVHRSARLALGAAERGRRLVAQLLAFSRRQMLQPELLSANLLIREFEPLLQRAVGETVTVTVTTAPDMLPCRVDPTQLEAALLNLAINARDAMPDGGRLRIETAMAKIDQPRNLPDGVFDAGTYVRITVRDDGTGMTPEVAARVFEPFFTTKAMGAGTGLGLSQVYGFVRQSGGAVELETSPGHGTTVHLYLPAEAGDVRDDAAEAPLADGPDGGVILVVEDDAAVRETVVDTLRARGLTVRTASDAAEALAMLGAGVEVDLLFTDVVMPGGMDGVRLAEHAVAMRPGLRVLLTTGYMRDGDPRGWPLLKKPYRPNELIAALESLLQR</sequence>
<dbReference type="InterPro" id="IPR003594">
    <property type="entry name" value="HATPase_dom"/>
</dbReference>
<keyword evidence="9" id="KW-0812">Transmembrane</keyword>
<dbReference type="GO" id="GO:0016020">
    <property type="term" value="C:membrane"/>
    <property type="evidence" value="ECO:0007669"/>
    <property type="project" value="UniProtKB-SubCell"/>
</dbReference>
<dbReference type="InterPro" id="IPR011006">
    <property type="entry name" value="CheY-like_superfamily"/>
</dbReference>
<feature type="transmembrane region" description="Helical" evidence="9">
    <location>
        <begin position="282"/>
        <end position="303"/>
    </location>
</feature>
<dbReference type="Pfam" id="PF00512">
    <property type="entry name" value="HisKA"/>
    <property type="match status" value="1"/>
</dbReference>
<gene>
    <name evidence="13" type="ORF">TMPK1_00390</name>
</gene>
<keyword evidence="9" id="KW-1133">Transmembrane helix</keyword>
<evidence type="ECO:0000256" key="8">
    <source>
        <dbReference type="SAM" id="Coils"/>
    </source>
</evidence>
<keyword evidence="6" id="KW-0418">Kinase</keyword>
<keyword evidence="8" id="KW-0175">Coiled coil</keyword>
<evidence type="ECO:0000256" key="5">
    <source>
        <dbReference type="ARBA" id="ARBA00022679"/>
    </source>
</evidence>
<dbReference type="Gene3D" id="1.10.287.130">
    <property type="match status" value="1"/>
</dbReference>
<evidence type="ECO:0000259" key="12">
    <source>
        <dbReference type="PROSITE" id="PS50885"/>
    </source>
</evidence>
<keyword evidence="9" id="KW-0472">Membrane</keyword>
<evidence type="ECO:0000256" key="2">
    <source>
        <dbReference type="ARBA" id="ARBA00004370"/>
    </source>
</evidence>
<feature type="domain" description="HAMP" evidence="12">
    <location>
        <begin position="306"/>
        <end position="357"/>
    </location>
</feature>
<dbReference type="InterPro" id="IPR003661">
    <property type="entry name" value="HisK_dim/P_dom"/>
</dbReference>
<dbReference type="PRINTS" id="PR00344">
    <property type="entry name" value="BCTRLSENSOR"/>
</dbReference>
<reference evidence="13" key="1">
    <citation type="submission" date="2021-02" db="EMBL/GenBank/DDBJ databases">
        <title>Genome sequence of Rhodospirillales sp. strain TMPK1 isolated from soil.</title>
        <authorList>
            <person name="Nakai R."/>
            <person name="Kusada H."/>
            <person name="Tamaki H."/>
        </authorList>
    </citation>
    <scope>NUCLEOTIDE SEQUENCE</scope>
    <source>
        <strain evidence="13">TMPK1</strain>
    </source>
</reference>
<feature type="domain" description="Histidine kinase" evidence="10">
    <location>
        <begin position="413"/>
        <end position="636"/>
    </location>
</feature>
<dbReference type="SUPFAM" id="SSF55874">
    <property type="entry name" value="ATPase domain of HSP90 chaperone/DNA topoisomerase II/histidine kinase"/>
    <property type="match status" value="1"/>
</dbReference>
<dbReference type="SMART" id="SM00388">
    <property type="entry name" value="HisKA"/>
    <property type="match status" value="1"/>
</dbReference>
<dbReference type="PANTHER" id="PTHR43065">
    <property type="entry name" value="SENSOR HISTIDINE KINASE"/>
    <property type="match status" value="1"/>
</dbReference>
<evidence type="ECO:0000313" key="13">
    <source>
        <dbReference type="EMBL" id="GIL37802.1"/>
    </source>
</evidence>
<dbReference type="Gene3D" id="3.40.50.2300">
    <property type="match status" value="1"/>
</dbReference>
<dbReference type="InterPro" id="IPR001789">
    <property type="entry name" value="Sig_transdc_resp-reg_receiver"/>
</dbReference>
<dbReference type="SMART" id="SM00387">
    <property type="entry name" value="HATPase_c"/>
    <property type="match status" value="1"/>
</dbReference>
<dbReference type="PROSITE" id="PS50110">
    <property type="entry name" value="RESPONSE_REGULATORY"/>
    <property type="match status" value="1"/>
</dbReference>
<evidence type="ECO:0000256" key="1">
    <source>
        <dbReference type="ARBA" id="ARBA00000085"/>
    </source>
</evidence>
<dbReference type="SUPFAM" id="SSF52172">
    <property type="entry name" value="CheY-like"/>
    <property type="match status" value="1"/>
</dbReference>
<dbReference type="Pfam" id="PF02518">
    <property type="entry name" value="HATPase_c"/>
    <property type="match status" value="1"/>
</dbReference>
<comment type="catalytic activity">
    <reaction evidence="1">
        <text>ATP + protein L-histidine = ADP + protein N-phospho-L-histidine.</text>
        <dbReference type="EC" id="2.7.13.3"/>
    </reaction>
</comment>
<evidence type="ECO:0000256" key="6">
    <source>
        <dbReference type="ARBA" id="ARBA00022777"/>
    </source>
</evidence>
<dbReference type="PROSITE" id="PS50109">
    <property type="entry name" value="HIS_KIN"/>
    <property type="match status" value="1"/>
</dbReference>
<dbReference type="CDD" id="cd00082">
    <property type="entry name" value="HisKA"/>
    <property type="match status" value="1"/>
</dbReference>
<evidence type="ECO:0000259" key="10">
    <source>
        <dbReference type="PROSITE" id="PS50109"/>
    </source>
</evidence>
<organism evidence="13 14">
    <name type="scientific">Roseiterribacter gracilis</name>
    <dbReference type="NCBI Taxonomy" id="2812848"/>
    <lineage>
        <taxon>Bacteria</taxon>
        <taxon>Pseudomonadati</taxon>
        <taxon>Pseudomonadota</taxon>
        <taxon>Alphaproteobacteria</taxon>
        <taxon>Rhodospirillales</taxon>
        <taxon>Roseiterribacteraceae</taxon>
        <taxon>Roseiterribacter</taxon>
    </lineage>
</organism>
<evidence type="ECO:0000313" key="14">
    <source>
        <dbReference type="Proteomes" id="UP000681075"/>
    </source>
</evidence>
<keyword evidence="4 7" id="KW-0597">Phosphoprotein</keyword>
<protein>
    <recommendedName>
        <fullName evidence="3">histidine kinase</fullName>
        <ecNumber evidence="3">2.7.13.3</ecNumber>
    </recommendedName>
</protein>
<dbReference type="SUPFAM" id="SSF47384">
    <property type="entry name" value="Homodimeric domain of signal transducing histidine kinase"/>
    <property type="match status" value="1"/>
</dbReference>
<dbReference type="Pfam" id="PF00072">
    <property type="entry name" value="Response_reg"/>
    <property type="match status" value="1"/>
</dbReference>
<dbReference type="PROSITE" id="PS50885">
    <property type="entry name" value="HAMP"/>
    <property type="match status" value="1"/>
</dbReference>
<dbReference type="AlphaFoldDB" id="A0A8S8X7N7"/>
<feature type="domain" description="Response regulatory" evidence="11">
    <location>
        <begin position="656"/>
        <end position="766"/>
    </location>
</feature>
<dbReference type="EC" id="2.7.13.3" evidence="3"/>
<evidence type="ECO:0000256" key="4">
    <source>
        <dbReference type="ARBA" id="ARBA00022553"/>
    </source>
</evidence>
<feature type="coiled-coil region" evidence="8">
    <location>
        <begin position="370"/>
        <end position="404"/>
    </location>
</feature>
<name>A0A8S8X7N7_9PROT</name>
<evidence type="ECO:0000259" key="11">
    <source>
        <dbReference type="PROSITE" id="PS50110"/>
    </source>
</evidence>
<dbReference type="InterPro" id="IPR036890">
    <property type="entry name" value="HATPase_C_sf"/>
</dbReference>
<dbReference type="EMBL" id="BOPV01000001">
    <property type="protein sequence ID" value="GIL37802.1"/>
    <property type="molecule type" value="Genomic_DNA"/>
</dbReference>
<dbReference type="InterPro" id="IPR003660">
    <property type="entry name" value="HAMP_dom"/>
</dbReference>
<comment type="caution">
    <text evidence="13">The sequence shown here is derived from an EMBL/GenBank/DDBJ whole genome shotgun (WGS) entry which is preliminary data.</text>
</comment>
<dbReference type="InterPro" id="IPR004358">
    <property type="entry name" value="Sig_transdc_His_kin-like_C"/>
</dbReference>
<dbReference type="InterPro" id="IPR005467">
    <property type="entry name" value="His_kinase_dom"/>
</dbReference>
<evidence type="ECO:0000256" key="7">
    <source>
        <dbReference type="PROSITE-ProRule" id="PRU00169"/>
    </source>
</evidence>
<proteinExistence type="predicted"/>